<dbReference type="InterPro" id="IPR013108">
    <property type="entry name" value="Amidohydro_3"/>
</dbReference>
<evidence type="ECO:0000313" key="3">
    <source>
        <dbReference type="Proteomes" id="UP000603200"/>
    </source>
</evidence>
<dbReference type="InterPro" id="IPR032466">
    <property type="entry name" value="Metal_Hydrolase"/>
</dbReference>
<comment type="caution">
    <text evidence="2">The sequence shown here is derived from an EMBL/GenBank/DDBJ whole genome shotgun (WGS) entry which is preliminary data.</text>
</comment>
<evidence type="ECO:0000313" key="2">
    <source>
        <dbReference type="EMBL" id="GIE21821.1"/>
    </source>
</evidence>
<organism evidence="2 3">
    <name type="scientific">Winogradskya humida</name>
    <dbReference type="NCBI Taxonomy" id="113566"/>
    <lineage>
        <taxon>Bacteria</taxon>
        <taxon>Bacillati</taxon>
        <taxon>Actinomycetota</taxon>
        <taxon>Actinomycetes</taxon>
        <taxon>Micromonosporales</taxon>
        <taxon>Micromonosporaceae</taxon>
        <taxon>Winogradskya</taxon>
    </lineage>
</organism>
<dbReference type="Pfam" id="PF07969">
    <property type="entry name" value="Amidohydro_3"/>
    <property type="match status" value="1"/>
</dbReference>
<dbReference type="Gene3D" id="3.20.20.140">
    <property type="entry name" value="Metal-dependent hydrolases"/>
    <property type="match status" value="1"/>
</dbReference>
<evidence type="ECO:0000259" key="1">
    <source>
        <dbReference type="Pfam" id="PF07969"/>
    </source>
</evidence>
<sequence>MSTLLRDARFYGDDRRYDVYLTGGRIVRIALKGALEPGDAETVDLDGRFVGPGLWDEHVHFTQWVTQRSRLDLSGTGSAADVLALVAATLRESPPPAGTALTGYGFRDALWPDLPTLRELDEVAGDTPVVLVSGDLHCGWLSSGAAARIGLRLDESGVLREGPWIAALHDFDETRPGFDAYAEAASAAARRGVVGIVDFENADNAAEWPARVAAGVTSLRVEASVWPGRLDAAVAAGLRTGVPLDGEHSESGESGLVTMGRLKVIVDGSLNTRTALCWEAYPGADPLSPHACGVATVAPEKLADLLRTAARYGIAAAVHAIGDRANSEVIDVFERLGLPGVIEHAQLVGEHDFVRFARLGLVASVQPEHAMDDRDVADSLWAGRTGRAFAYGSLHAAGATLRLGSDAPVAPLDPWLAIAAATSRSRGGREAWHPEQCLPVGVAMAASARGRTDIKEGETADLVILDEDPLAAGPERLREMPVAGTLLGGRWTWRDL</sequence>
<feature type="domain" description="Amidohydrolase 3" evidence="1">
    <location>
        <begin position="41"/>
        <end position="490"/>
    </location>
</feature>
<dbReference type="Gene3D" id="2.30.40.10">
    <property type="entry name" value="Urease, subunit C, domain 1"/>
    <property type="match status" value="1"/>
</dbReference>
<dbReference type="SUPFAM" id="SSF51338">
    <property type="entry name" value="Composite domain of metallo-dependent hydrolases"/>
    <property type="match status" value="1"/>
</dbReference>
<dbReference type="PANTHER" id="PTHR22642:SF2">
    <property type="entry name" value="PROTEIN LONG AFTER FAR-RED 3"/>
    <property type="match status" value="1"/>
</dbReference>
<dbReference type="Gene3D" id="3.10.310.70">
    <property type="match status" value="1"/>
</dbReference>
<dbReference type="InterPro" id="IPR011059">
    <property type="entry name" value="Metal-dep_hydrolase_composite"/>
</dbReference>
<dbReference type="Proteomes" id="UP000603200">
    <property type="component" value="Unassembled WGS sequence"/>
</dbReference>
<proteinExistence type="predicted"/>
<dbReference type="RefSeq" id="WP_203838931.1">
    <property type="nucleotide sequence ID" value="NZ_BAAATV010000002.1"/>
</dbReference>
<gene>
    <name evidence="2" type="ORF">Ahu01nite_049230</name>
</gene>
<keyword evidence="3" id="KW-1185">Reference proteome</keyword>
<dbReference type="SUPFAM" id="SSF51556">
    <property type="entry name" value="Metallo-dependent hydrolases"/>
    <property type="match status" value="1"/>
</dbReference>
<name>A0ABQ3ZTC3_9ACTN</name>
<dbReference type="EMBL" id="BOMN01000061">
    <property type="protein sequence ID" value="GIE21821.1"/>
    <property type="molecule type" value="Genomic_DNA"/>
</dbReference>
<reference evidence="2 3" key="1">
    <citation type="submission" date="2021-01" db="EMBL/GenBank/DDBJ databases">
        <title>Whole genome shotgun sequence of Actinoplanes humidus NBRC 14915.</title>
        <authorList>
            <person name="Komaki H."/>
            <person name="Tamura T."/>
        </authorList>
    </citation>
    <scope>NUCLEOTIDE SEQUENCE [LARGE SCALE GENOMIC DNA]</scope>
    <source>
        <strain evidence="2 3">NBRC 14915</strain>
    </source>
</reference>
<dbReference type="PANTHER" id="PTHR22642">
    <property type="entry name" value="IMIDAZOLONEPROPIONASE"/>
    <property type="match status" value="1"/>
</dbReference>
<accession>A0ABQ3ZTC3</accession>
<protein>
    <submittedName>
        <fullName evidence="2">Amidohydrolase</fullName>
    </submittedName>
</protein>